<dbReference type="Pfam" id="PF13520">
    <property type="entry name" value="AA_permease_2"/>
    <property type="match status" value="1"/>
</dbReference>
<feature type="transmembrane region" description="Helical" evidence="6">
    <location>
        <begin position="499"/>
        <end position="517"/>
    </location>
</feature>
<dbReference type="Gene3D" id="2.60.120.10">
    <property type="entry name" value="Jelly Rolls"/>
    <property type="match status" value="1"/>
</dbReference>
<dbReference type="Proteomes" id="UP001303373">
    <property type="component" value="Chromosome 2"/>
</dbReference>
<dbReference type="PANTHER" id="PTHR11785:SF512">
    <property type="entry name" value="SOBREMESA, ISOFORM B"/>
    <property type="match status" value="1"/>
</dbReference>
<feature type="transmembrane region" description="Helical" evidence="6">
    <location>
        <begin position="186"/>
        <end position="210"/>
    </location>
</feature>
<evidence type="ECO:0000256" key="4">
    <source>
        <dbReference type="ARBA" id="ARBA00023136"/>
    </source>
</evidence>
<feature type="region of interest" description="Disordered" evidence="5">
    <location>
        <begin position="20"/>
        <end position="53"/>
    </location>
</feature>
<feature type="compositionally biased region" description="Low complexity" evidence="5">
    <location>
        <begin position="32"/>
        <end position="46"/>
    </location>
</feature>
<keyword evidence="2 6" id="KW-0812">Transmembrane</keyword>
<feature type="transmembrane region" description="Helical" evidence="6">
    <location>
        <begin position="111"/>
        <end position="130"/>
    </location>
</feature>
<name>A0AAQ3R8D4_9PEZI</name>
<evidence type="ECO:0000313" key="7">
    <source>
        <dbReference type="EMBL" id="WPG98844.1"/>
    </source>
</evidence>
<dbReference type="Gene3D" id="1.20.1740.10">
    <property type="entry name" value="Amino acid/polyamine transporter I"/>
    <property type="match status" value="1"/>
</dbReference>
<dbReference type="GO" id="GO:0015179">
    <property type="term" value="F:L-amino acid transmembrane transporter activity"/>
    <property type="evidence" value="ECO:0007669"/>
    <property type="project" value="TreeGrafter"/>
</dbReference>
<keyword evidence="4 6" id="KW-0472">Membrane</keyword>
<feature type="transmembrane region" description="Helical" evidence="6">
    <location>
        <begin position="348"/>
        <end position="367"/>
    </location>
</feature>
<reference evidence="7 8" key="1">
    <citation type="submission" date="2023-11" db="EMBL/GenBank/DDBJ databases">
        <title>An acidophilic fungus is an integral part of prey digestion in a carnivorous sundew plant.</title>
        <authorList>
            <person name="Tsai I.J."/>
        </authorList>
    </citation>
    <scope>NUCLEOTIDE SEQUENCE [LARGE SCALE GENOMIC DNA]</scope>
    <source>
        <strain evidence="7">169a</strain>
    </source>
</reference>
<dbReference type="EMBL" id="CP138581">
    <property type="protein sequence ID" value="WPG98844.1"/>
    <property type="molecule type" value="Genomic_DNA"/>
</dbReference>
<dbReference type="InterPro" id="IPR011051">
    <property type="entry name" value="RmlC_Cupin_sf"/>
</dbReference>
<feature type="transmembrane region" description="Helical" evidence="6">
    <location>
        <begin position="379"/>
        <end position="408"/>
    </location>
</feature>
<evidence type="ECO:0000256" key="1">
    <source>
        <dbReference type="ARBA" id="ARBA00004141"/>
    </source>
</evidence>
<comment type="subcellular location">
    <subcellularLocation>
        <location evidence="1">Membrane</location>
        <topology evidence="1">Multi-pass membrane protein</topology>
    </subcellularLocation>
</comment>
<keyword evidence="3 6" id="KW-1133">Transmembrane helix</keyword>
<dbReference type="InterPro" id="IPR014710">
    <property type="entry name" value="RmlC-like_jellyroll"/>
</dbReference>
<keyword evidence="8" id="KW-1185">Reference proteome</keyword>
<evidence type="ECO:0000313" key="8">
    <source>
        <dbReference type="Proteomes" id="UP001303373"/>
    </source>
</evidence>
<feature type="transmembrane region" description="Helical" evidence="6">
    <location>
        <begin position="261"/>
        <end position="286"/>
    </location>
</feature>
<protein>
    <submittedName>
        <fullName evidence="7">B(0,+)-type amino acid transporter 1</fullName>
    </submittedName>
</protein>
<evidence type="ECO:0000256" key="5">
    <source>
        <dbReference type="SAM" id="MobiDB-lite"/>
    </source>
</evidence>
<proteinExistence type="predicted"/>
<dbReference type="PANTHER" id="PTHR11785">
    <property type="entry name" value="AMINO ACID TRANSPORTER"/>
    <property type="match status" value="1"/>
</dbReference>
<dbReference type="InterPro" id="IPR050598">
    <property type="entry name" value="AminoAcid_Transporter"/>
</dbReference>
<feature type="transmembrane region" description="Helical" evidence="6">
    <location>
        <begin position="465"/>
        <end position="487"/>
    </location>
</feature>
<dbReference type="AlphaFoldDB" id="A0AAQ3R8D4"/>
<evidence type="ECO:0000256" key="2">
    <source>
        <dbReference type="ARBA" id="ARBA00022692"/>
    </source>
</evidence>
<dbReference type="InterPro" id="IPR002293">
    <property type="entry name" value="AA/rel_permease1"/>
</dbReference>
<evidence type="ECO:0000256" key="3">
    <source>
        <dbReference type="ARBA" id="ARBA00022989"/>
    </source>
</evidence>
<dbReference type="FunFam" id="1.20.1740.10:FF:000042">
    <property type="entry name" value="Similar to amino acid transporter"/>
    <property type="match status" value="1"/>
</dbReference>
<evidence type="ECO:0000256" key="6">
    <source>
        <dbReference type="SAM" id="Phobius"/>
    </source>
</evidence>
<accession>A0AAQ3R8D4</accession>
<dbReference type="SUPFAM" id="SSF51182">
    <property type="entry name" value="RmlC-like cupins"/>
    <property type="match status" value="1"/>
</dbReference>
<feature type="transmembrane region" description="Helical" evidence="6">
    <location>
        <begin position="142"/>
        <end position="165"/>
    </location>
</feature>
<feature type="transmembrane region" description="Helical" evidence="6">
    <location>
        <begin position="230"/>
        <end position="249"/>
    </location>
</feature>
<gene>
    <name evidence="7" type="ORF">R9X50_00164200</name>
</gene>
<dbReference type="GO" id="GO:0016020">
    <property type="term" value="C:membrane"/>
    <property type="evidence" value="ECO:0007669"/>
    <property type="project" value="UniProtKB-SubCell"/>
</dbReference>
<sequence>MPPLSSSKLGPPRDSLELASLASSDHNDGRASLESSVSGVPSSRRLSFSDPNNTFPSGRARGYSVSSAFDFNSALFPLSSSGAGYTSIGAPTSQDYELGTQSLEKNKSLTFLNGLSLVIGLVIGSGIFSSPASVNSNAGSPAASLIVWIISGILAWTGAASYAELGGAIPLNGGAQVYLSKIFGEWAGFLFTWCAVMVLKPGSAAIIAIIFGEYMVRAVIGADAMDASPWINKGVAMVGLVAVTGMNCVSTKLGTRSADLFMFLKFVGLLGITVTGIIVAATGFAYDKSALSTTWRTTSWFEGTSKSGAEWAVAIYAGLWAYDGWDNTNYVVGEMIHPGRDLPRTIHTSLPLVILAYILANLSYIFVLPSDTINKSNTVAVAFGQAVYGPIGSLILALIVSGSCFGALNATTFTSGRLVYSAGKEGYIPSFFGSIGLSAGSQPMKLSRRSSRASRLVRWMADEQGFFHTPIWAMALNFALTAIYIIIGDFATLTTFYGVASYLFYFAAVVGLIILRVKEPELERPYKTWIFTPVIFCCEYRFIGGELGLEENEDLKGSCSWGHNLPRYEGRAAEASVLAEELSYCVYLAKAARLSSSFTSKRTANISNVATVNTSFCANNTMPAFHVRRTNSSQVETLKQYNGIRSTIWVRPEQGKSVLELQTTHTPTALQKIPDSLNYLTPPPHWHWYQDEYFHIREGRYIFTLEGKDMIISASDPQPVRIPAGARHTFKVDDTHEGPCTIEISTDVSPLSAADDPEAYGVSEKFFRNIYQYLDDCWVQGVSPSLPQLLIQLDSAEVSLALPGPRWIVNPISYAMGVVIGRWFGGYVLGYKASYPEYWDESKEAKKSR</sequence>
<organism evidence="7 8">
    <name type="scientific">Acrodontium crateriforme</name>
    <dbReference type="NCBI Taxonomy" id="150365"/>
    <lineage>
        <taxon>Eukaryota</taxon>
        <taxon>Fungi</taxon>
        <taxon>Dikarya</taxon>
        <taxon>Ascomycota</taxon>
        <taxon>Pezizomycotina</taxon>
        <taxon>Dothideomycetes</taxon>
        <taxon>Dothideomycetidae</taxon>
        <taxon>Mycosphaerellales</taxon>
        <taxon>Teratosphaeriaceae</taxon>
        <taxon>Acrodontium</taxon>
    </lineage>
</organism>